<gene>
    <name evidence="3" type="ORF">SHERM_01630</name>
</gene>
<dbReference type="GO" id="GO:0016020">
    <property type="term" value="C:membrane"/>
    <property type="evidence" value="ECO:0007669"/>
    <property type="project" value="InterPro"/>
</dbReference>
<keyword evidence="2" id="KW-1133">Transmembrane helix</keyword>
<dbReference type="AlphaFoldDB" id="A0A9N7N3R5"/>
<dbReference type="InterPro" id="IPR011012">
    <property type="entry name" value="Longin-like_dom_sf"/>
</dbReference>
<dbReference type="PANTHER" id="PTHR47461">
    <property type="entry name" value="PHYTOLONGIN PHYL1.2"/>
    <property type="match status" value="1"/>
</dbReference>
<dbReference type="OrthoDB" id="1918034at2759"/>
<dbReference type="Proteomes" id="UP001153555">
    <property type="component" value="Unassembled WGS sequence"/>
</dbReference>
<evidence type="ECO:0000313" key="4">
    <source>
        <dbReference type="Proteomes" id="UP001153555"/>
    </source>
</evidence>
<evidence type="ECO:0000256" key="2">
    <source>
        <dbReference type="SAM" id="Phobius"/>
    </source>
</evidence>
<keyword evidence="2" id="KW-0812">Transmembrane</keyword>
<dbReference type="SUPFAM" id="SSF64356">
    <property type="entry name" value="SNARE-like"/>
    <property type="match status" value="1"/>
</dbReference>
<dbReference type="PANTHER" id="PTHR47461:SF3">
    <property type="entry name" value="PHYTOLONGIN PHYL2.2"/>
    <property type="match status" value="1"/>
</dbReference>
<comment type="caution">
    <text evidence="3">The sequence shown here is derived from an EMBL/GenBank/DDBJ whole genome shotgun (WGS) entry which is preliminary data.</text>
</comment>
<protein>
    <submittedName>
        <fullName evidence="3">SNARE-like superfamily protein</fullName>
    </submittedName>
</protein>
<dbReference type="EMBL" id="CACSLK010027624">
    <property type="protein sequence ID" value="CAA0826425.1"/>
    <property type="molecule type" value="Genomic_DNA"/>
</dbReference>
<name>A0A9N7N3R5_STRHE</name>
<feature type="region of interest" description="Disordered" evidence="1">
    <location>
        <begin position="141"/>
        <end position="167"/>
    </location>
</feature>
<proteinExistence type="predicted"/>
<keyword evidence="2" id="KW-0472">Membrane</keyword>
<keyword evidence="4" id="KW-1185">Reference proteome</keyword>
<evidence type="ECO:0000313" key="3">
    <source>
        <dbReference type="EMBL" id="CAA0826425.1"/>
    </source>
</evidence>
<organism evidence="3 4">
    <name type="scientific">Striga hermonthica</name>
    <name type="common">Purple witchweed</name>
    <name type="synonym">Buchnera hermonthica</name>
    <dbReference type="NCBI Taxonomy" id="68872"/>
    <lineage>
        <taxon>Eukaryota</taxon>
        <taxon>Viridiplantae</taxon>
        <taxon>Streptophyta</taxon>
        <taxon>Embryophyta</taxon>
        <taxon>Tracheophyta</taxon>
        <taxon>Spermatophyta</taxon>
        <taxon>Magnoliopsida</taxon>
        <taxon>eudicotyledons</taxon>
        <taxon>Gunneridae</taxon>
        <taxon>Pentapetalae</taxon>
        <taxon>asterids</taxon>
        <taxon>lamiids</taxon>
        <taxon>Lamiales</taxon>
        <taxon>Orobanchaceae</taxon>
        <taxon>Buchnereae</taxon>
        <taxon>Striga</taxon>
    </lineage>
</organism>
<dbReference type="Gene3D" id="3.30.450.50">
    <property type="entry name" value="Longin domain"/>
    <property type="match status" value="1"/>
</dbReference>
<sequence length="244" mass="26954">MVSDPDMIHYACIAKGTTVLAEFNSKDAAVGEIAVRCLDNTPPFHSQFTHTVRSRTYAFLIEDDFVCFAIFDERLEKPDGLAFLMNVRCAFAGVYKGERSLRNLTSHCFQGELNPVFHQLLGCNLDRVEGLGSPKGLRMSHSGGFQAGSSPIRGRPRSGGESGQKKMKNRLLGCGDRKEGDEDMGSGLITHKNGSLYSGEISGHQKAKKVWKKQVWVVLSLDMVICVILFGVWLWVCSGFKCID</sequence>
<reference evidence="3" key="1">
    <citation type="submission" date="2019-12" db="EMBL/GenBank/DDBJ databases">
        <authorList>
            <person name="Scholes J."/>
        </authorList>
    </citation>
    <scope>NUCLEOTIDE SEQUENCE</scope>
</reference>
<accession>A0A9N7N3R5</accession>
<dbReference type="InterPro" id="IPR044783">
    <property type="entry name" value="PHYL"/>
</dbReference>
<feature type="transmembrane region" description="Helical" evidence="2">
    <location>
        <begin position="215"/>
        <end position="236"/>
    </location>
</feature>
<evidence type="ECO:0000256" key="1">
    <source>
        <dbReference type="SAM" id="MobiDB-lite"/>
    </source>
</evidence>